<evidence type="ECO:0000313" key="6">
    <source>
        <dbReference type="Proteomes" id="UP000288805"/>
    </source>
</evidence>
<feature type="region of interest" description="Disordered" evidence="4">
    <location>
        <begin position="605"/>
        <end position="650"/>
    </location>
</feature>
<evidence type="ECO:0000313" key="5">
    <source>
        <dbReference type="EMBL" id="RVW50295.1"/>
    </source>
</evidence>
<dbReference type="InterPro" id="IPR008545">
    <property type="entry name" value="Web"/>
</dbReference>
<evidence type="ECO:0000256" key="3">
    <source>
        <dbReference type="SAM" id="Coils"/>
    </source>
</evidence>
<feature type="compositionally biased region" description="Basic and acidic residues" evidence="4">
    <location>
        <begin position="637"/>
        <end position="648"/>
    </location>
</feature>
<keyword evidence="2 3" id="KW-0175">Coiled coil</keyword>
<dbReference type="Proteomes" id="UP000288805">
    <property type="component" value="Unassembled WGS sequence"/>
</dbReference>
<dbReference type="PANTHER" id="PTHR32054">
    <property type="entry name" value="HEAVY CHAIN, PUTATIVE, EXPRESSED-RELATED-RELATED"/>
    <property type="match status" value="1"/>
</dbReference>
<dbReference type="EMBL" id="QGNW01001203">
    <property type="protein sequence ID" value="RVW50295.1"/>
    <property type="molecule type" value="Genomic_DNA"/>
</dbReference>
<feature type="coiled-coil region" evidence="3">
    <location>
        <begin position="539"/>
        <end position="597"/>
    </location>
</feature>
<feature type="compositionally biased region" description="Polar residues" evidence="4">
    <location>
        <begin position="614"/>
        <end position="633"/>
    </location>
</feature>
<comment type="caution">
    <text evidence="5">The sequence shown here is derived from an EMBL/GenBank/DDBJ whole genome shotgun (WGS) entry which is preliminary data.</text>
</comment>
<dbReference type="Pfam" id="PF05701">
    <property type="entry name" value="WEMBL"/>
    <property type="match status" value="1"/>
</dbReference>
<organism evidence="5 6">
    <name type="scientific">Vitis vinifera</name>
    <name type="common">Grape</name>
    <dbReference type="NCBI Taxonomy" id="29760"/>
    <lineage>
        <taxon>Eukaryota</taxon>
        <taxon>Viridiplantae</taxon>
        <taxon>Streptophyta</taxon>
        <taxon>Embryophyta</taxon>
        <taxon>Tracheophyta</taxon>
        <taxon>Spermatophyta</taxon>
        <taxon>Magnoliopsida</taxon>
        <taxon>eudicotyledons</taxon>
        <taxon>Gunneridae</taxon>
        <taxon>Pentapetalae</taxon>
        <taxon>rosids</taxon>
        <taxon>Vitales</taxon>
        <taxon>Vitaceae</taxon>
        <taxon>Viteae</taxon>
        <taxon>Vitis</taxon>
    </lineage>
</organism>
<name>A0A438ERQ5_VITVI</name>
<dbReference type="AlphaFoldDB" id="A0A438ERQ5"/>
<accession>A0A438ERQ5</accession>
<evidence type="ECO:0000256" key="2">
    <source>
        <dbReference type="ARBA" id="ARBA00023054"/>
    </source>
</evidence>
<gene>
    <name evidence="5" type="primary">VvCHDh000384_2</name>
    <name evidence="5" type="ORF">CK203_081161</name>
</gene>
<feature type="coiled-coil region" evidence="3">
    <location>
        <begin position="426"/>
        <end position="481"/>
    </location>
</feature>
<dbReference type="PANTHER" id="PTHR32054:SF3">
    <property type="entry name" value="HEAVY CHAIN, PUTATIVE, EXPRESSED-RELATED"/>
    <property type="match status" value="1"/>
</dbReference>
<evidence type="ECO:0000256" key="4">
    <source>
        <dbReference type="SAM" id="MobiDB-lite"/>
    </source>
</evidence>
<protein>
    <submittedName>
        <fullName evidence="5">WEB family protein</fullName>
    </submittedName>
</protein>
<reference evidence="5 6" key="1">
    <citation type="journal article" date="2018" name="PLoS Genet.">
        <title>Population sequencing reveals clonal diversity and ancestral inbreeding in the grapevine cultivar Chardonnay.</title>
        <authorList>
            <person name="Roach M.J."/>
            <person name="Johnson D.L."/>
            <person name="Bohlmann J."/>
            <person name="van Vuuren H.J."/>
            <person name="Jones S.J."/>
            <person name="Pretorius I.S."/>
            <person name="Schmidt S.A."/>
            <person name="Borneman A.R."/>
        </authorList>
    </citation>
    <scope>NUCLEOTIDE SEQUENCE [LARGE SCALE GENOMIC DNA]</scope>
    <source>
        <strain evidence="6">cv. Chardonnay</strain>
        <tissue evidence="5">Leaf</tissue>
    </source>
</reference>
<feature type="coiled-coil region" evidence="3">
    <location>
        <begin position="90"/>
        <end position="145"/>
    </location>
</feature>
<feature type="coiled-coil region" evidence="3">
    <location>
        <begin position="335"/>
        <end position="390"/>
    </location>
</feature>
<proteinExistence type="inferred from homology"/>
<comment type="similarity">
    <text evidence="1">Belongs to the WEB family.</text>
</comment>
<sequence>MPANVEIFAFPCLIIWKWKNKRTVLEREQINKQYGHEDRQNATDNSKVEVGEIDTSAPFQSVKDAVSLFGEFSGEKPSIRKAKPHSAERVLAKETQLHLAQKELNKLKEQLKNAETTKAQALVELDKAKRTVEDLNQKLTTVSESKESAVKATEAAKNQAKQLVEANTGNPAETDGVWKQDMETGKQQYTTIIVELDAVKQEVIKTRQDCDASLEGKAAAFKQADEAEQVAKANMERASELSKEISAVQESIGQVKLASEQSQQEQAKLYAEKDVQRQAYKATLEESAKKLFALKEAFDPELTRNLEAQLAETVSEIGAVKKEMENARASDLDSVKTVTLELDDAKESLHKVAEEESSLRNLVESLKRELENVKKEHSEMKEKEAETESIAGNLHVKLRKSKSELEACLAEESKARGASDEMISTLHQLSLETETARQEAEEMMKKAEELKQEAQATKSALEEAEKKLRVALEEAEEAKVAEAKALDQIKILAERTNAARASTSESGANITISTEEFEALSRKVEESDTLAEMKVAAAMAQVEAVKASEQEAVKRLEATQKEIEEMKAATEAALKRAETAEAAKRAVEGELRKWRERDQKKAAEAASRILAESEMSSESSPRQYRIQKQNPPQKINEGGRKMEKEKSSVSKKALLPNLSGIFHRKKNQIEGGSLPIFQGRSLFDSFVFTRPDLWCKYEYMVEREREREREREKHVYAFGGGCVYILRPVESKFLLFPPSVE</sequence>
<evidence type="ECO:0000256" key="1">
    <source>
        <dbReference type="ARBA" id="ARBA00005485"/>
    </source>
</evidence>